<dbReference type="Proteomes" id="UP000004736">
    <property type="component" value="Unassembled WGS sequence"/>
</dbReference>
<proteinExistence type="predicted"/>
<gene>
    <name evidence="1" type="ORF">GCWU000321_01236</name>
</gene>
<evidence type="ECO:0000313" key="1">
    <source>
        <dbReference type="EMBL" id="EEW97248.1"/>
    </source>
</evidence>
<sequence length="40" mass="4632">MMADSCELWVRDKRLKIGDAVCSLLWISAEKDLLPWRGKP</sequence>
<accession>C9LNW2</accession>
<dbReference type="STRING" id="592028.GCWU000321_01236"/>
<protein>
    <submittedName>
        <fullName evidence="1">Uncharacterized protein</fullName>
    </submittedName>
</protein>
<name>C9LNW2_9FIRM</name>
<organism evidence="1 2">
    <name type="scientific">Dialister invisus DSM 15470</name>
    <dbReference type="NCBI Taxonomy" id="592028"/>
    <lineage>
        <taxon>Bacteria</taxon>
        <taxon>Bacillati</taxon>
        <taxon>Bacillota</taxon>
        <taxon>Negativicutes</taxon>
        <taxon>Veillonellales</taxon>
        <taxon>Veillonellaceae</taxon>
        <taxon>Dialister</taxon>
    </lineage>
</organism>
<comment type="caution">
    <text evidence="1">The sequence shown here is derived from an EMBL/GenBank/DDBJ whole genome shotgun (WGS) entry which is preliminary data.</text>
</comment>
<keyword evidence="2" id="KW-1185">Reference proteome</keyword>
<reference evidence="1" key="1">
    <citation type="submission" date="2009-09" db="EMBL/GenBank/DDBJ databases">
        <authorList>
            <person name="Weinstock G."/>
            <person name="Sodergren E."/>
            <person name="Clifton S."/>
            <person name="Fulton L."/>
            <person name="Fulton B."/>
            <person name="Courtney L."/>
            <person name="Fronick C."/>
            <person name="Harrison M."/>
            <person name="Strong C."/>
            <person name="Farmer C."/>
            <person name="Delahaunty K."/>
            <person name="Markovic C."/>
            <person name="Hall O."/>
            <person name="Minx P."/>
            <person name="Tomlinson C."/>
            <person name="Mitreva M."/>
            <person name="Nelson J."/>
            <person name="Hou S."/>
            <person name="Wollam A."/>
            <person name="Pepin K.H."/>
            <person name="Johnson M."/>
            <person name="Bhonagiri V."/>
            <person name="Nash W.E."/>
            <person name="Warren W."/>
            <person name="Chinwalla A."/>
            <person name="Mardis E.R."/>
            <person name="Wilson R.K."/>
        </authorList>
    </citation>
    <scope>NUCLEOTIDE SEQUENCE [LARGE SCALE GENOMIC DNA]</scope>
    <source>
        <strain evidence="1">DSM 15470</strain>
    </source>
</reference>
<evidence type="ECO:0000313" key="2">
    <source>
        <dbReference type="Proteomes" id="UP000004736"/>
    </source>
</evidence>
<dbReference type="AlphaFoldDB" id="C9LNW2"/>
<dbReference type="EMBL" id="ACIM02000001">
    <property type="protein sequence ID" value="EEW97248.1"/>
    <property type="molecule type" value="Genomic_DNA"/>
</dbReference>
<dbReference type="HOGENOM" id="CLU_3288592_0_0_9"/>